<dbReference type="PANTHER" id="PTHR43767">
    <property type="entry name" value="LONG-CHAIN-FATTY-ACID--COA LIGASE"/>
    <property type="match status" value="1"/>
</dbReference>
<dbReference type="Gene3D" id="3.30.300.30">
    <property type="match status" value="1"/>
</dbReference>
<evidence type="ECO:0000313" key="8">
    <source>
        <dbReference type="EMBL" id="MQT15131.1"/>
    </source>
</evidence>
<evidence type="ECO:0000256" key="1">
    <source>
        <dbReference type="ARBA" id="ARBA00006432"/>
    </source>
</evidence>
<dbReference type="Gene3D" id="3.40.50.12780">
    <property type="entry name" value="N-terminal domain of ligase-like"/>
    <property type="match status" value="1"/>
</dbReference>
<evidence type="ECO:0000256" key="4">
    <source>
        <dbReference type="ARBA" id="ARBA00066616"/>
    </source>
</evidence>
<dbReference type="RefSeq" id="WP_153489579.1">
    <property type="nucleotide sequence ID" value="NZ_VWNA01000003.1"/>
</dbReference>
<dbReference type="EMBL" id="VWNA01000003">
    <property type="protein sequence ID" value="MQT15131.1"/>
    <property type="molecule type" value="Genomic_DNA"/>
</dbReference>
<dbReference type="FunFam" id="3.30.300.30:FF:000008">
    <property type="entry name" value="2,3-dihydroxybenzoate-AMP ligase"/>
    <property type="match status" value="1"/>
</dbReference>
<dbReference type="InterPro" id="IPR020845">
    <property type="entry name" value="AMP-binding_CS"/>
</dbReference>
<dbReference type="Pfam" id="PF13193">
    <property type="entry name" value="AMP-binding_C"/>
    <property type="match status" value="1"/>
</dbReference>
<evidence type="ECO:0000256" key="3">
    <source>
        <dbReference type="ARBA" id="ARBA00051915"/>
    </source>
</evidence>
<dbReference type="PANTHER" id="PTHR43767:SF1">
    <property type="entry name" value="NONRIBOSOMAL PEPTIDE SYNTHASE PES1 (EUROFUNG)-RELATED"/>
    <property type="match status" value="1"/>
</dbReference>
<organism evidence="8 9">
    <name type="scientific">Segnochrobactrum spirostomi</name>
    <dbReference type="NCBI Taxonomy" id="2608987"/>
    <lineage>
        <taxon>Bacteria</taxon>
        <taxon>Pseudomonadati</taxon>
        <taxon>Pseudomonadota</taxon>
        <taxon>Alphaproteobacteria</taxon>
        <taxon>Hyphomicrobiales</taxon>
        <taxon>Segnochrobactraceae</taxon>
        <taxon>Segnochrobactrum</taxon>
    </lineage>
</organism>
<dbReference type="PROSITE" id="PS00455">
    <property type="entry name" value="AMP_BINDING"/>
    <property type="match status" value="1"/>
</dbReference>
<evidence type="ECO:0000256" key="2">
    <source>
        <dbReference type="ARBA" id="ARBA00022598"/>
    </source>
</evidence>
<keyword evidence="2" id="KW-0436">Ligase</keyword>
<comment type="catalytic activity">
    <reaction evidence="3">
        <text>3-(methylsulfanyl)propanoate + ATP + CoA = 3-(methylsulfanyl)propanoyl-CoA + AMP + diphosphate</text>
        <dbReference type="Rhea" id="RHEA:43052"/>
        <dbReference type="ChEBI" id="CHEBI:30616"/>
        <dbReference type="ChEBI" id="CHEBI:33019"/>
        <dbReference type="ChEBI" id="CHEBI:49016"/>
        <dbReference type="ChEBI" id="CHEBI:57287"/>
        <dbReference type="ChEBI" id="CHEBI:82815"/>
        <dbReference type="ChEBI" id="CHEBI:456215"/>
        <dbReference type="EC" id="6.2.1.44"/>
    </reaction>
    <physiologicalReaction direction="left-to-right" evidence="3">
        <dbReference type="Rhea" id="RHEA:43053"/>
    </physiologicalReaction>
</comment>
<evidence type="ECO:0000259" key="6">
    <source>
        <dbReference type="Pfam" id="PF00501"/>
    </source>
</evidence>
<dbReference type="InterPro" id="IPR000873">
    <property type="entry name" value="AMP-dep_synth/lig_dom"/>
</dbReference>
<evidence type="ECO:0000256" key="5">
    <source>
        <dbReference type="ARBA" id="ARBA00067668"/>
    </source>
</evidence>
<dbReference type="EC" id="6.2.1.44" evidence="4"/>
<sequence>MPNVSADLRAFSAGLLTEEPVSYRARVSPERTACIEIASGETLSYAALNERIARAAGFLQTTLGSPAGERVAMLARNGIDQIVIALACQRIGAVFAPLNWRLGASELAAILADCAPALLIAAEEFAAAARAAAEAKPGLTLLTLEGPDGASARLRAAAPVAARAAEAEAPCILLYTSGTTGQPKGVVITRRNAFFSAINFAFVGEIGPAAVVLSDLPLFHTIGLVAVARTTLTFGGTLVLSDRFTPPRSLAFLTDPAIGVTHYFAVPQMITSLRNDPGYPSADLSRLHAIFVGGAPLTKTLIESCLDDGVVLVNGYGMSEAGTAVHVPIDRDAVRANPGSVGLPAPCIEVRIVGAEGADVSDGTIGEVWLRGPTVTPGYWNRPAETAAAFTDGWYRTGDLGFREANGFIRVVDRLKDMFISGGENVYPAEIEAALITHPAVQEAAVIGVPDGRWGETGHAFVVPKPGFDPAVEEIASHCEARLARFKLPTRILIVETIPRTASGKVQKHLLRREDAASS</sequence>
<dbReference type="InterPro" id="IPR045851">
    <property type="entry name" value="AMP-bd_C_sf"/>
</dbReference>
<evidence type="ECO:0000313" key="9">
    <source>
        <dbReference type="Proteomes" id="UP000332515"/>
    </source>
</evidence>
<dbReference type="InterPro" id="IPR050237">
    <property type="entry name" value="ATP-dep_AMP-bd_enzyme"/>
</dbReference>
<comment type="caution">
    <text evidence="8">The sequence shown here is derived from an EMBL/GenBank/DDBJ whole genome shotgun (WGS) entry which is preliminary data.</text>
</comment>
<dbReference type="InterPro" id="IPR042099">
    <property type="entry name" value="ANL_N_sf"/>
</dbReference>
<dbReference type="AlphaFoldDB" id="A0A6A7YB05"/>
<protein>
    <recommendedName>
        <fullName evidence="5">3-methylmercaptopropionyl-CoA ligase</fullName>
        <ecNumber evidence="4">6.2.1.44</ecNumber>
    </recommendedName>
</protein>
<accession>A0A6A7YB05</accession>
<dbReference type="InterPro" id="IPR025110">
    <property type="entry name" value="AMP-bd_C"/>
</dbReference>
<dbReference type="GO" id="GO:0016878">
    <property type="term" value="F:acid-thiol ligase activity"/>
    <property type="evidence" value="ECO:0007669"/>
    <property type="project" value="UniProtKB-ARBA"/>
</dbReference>
<gene>
    <name evidence="8" type="ORF">F0357_21220</name>
</gene>
<proteinExistence type="inferred from homology"/>
<dbReference type="Pfam" id="PF00501">
    <property type="entry name" value="AMP-binding"/>
    <property type="match status" value="1"/>
</dbReference>
<dbReference type="Proteomes" id="UP000332515">
    <property type="component" value="Unassembled WGS sequence"/>
</dbReference>
<dbReference type="SUPFAM" id="SSF56801">
    <property type="entry name" value="Acetyl-CoA synthetase-like"/>
    <property type="match status" value="1"/>
</dbReference>
<feature type="domain" description="AMP-binding enzyme C-terminal" evidence="7">
    <location>
        <begin position="430"/>
        <end position="505"/>
    </location>
</feature>
<keyword evidence="9" id="KW-1185">Reference proteome</keyword>
<feature type="domain" description="AMP-dependent synthetase/ligase" evidence="6">
    <location>
        <begin position="24"/>
        <end position="380"/>
    </location>
</feature>
<reference evidence="8 9" key="1">
    <citation type="submission" date="2019-09" db="EMBL/GenBank/DDBJ databases">
        <title>Segnochrobactrum spirostomi gen. nov., sp. nov., isolated from the ciliate Spirostomum cf. yagiui and description of a novel family, Segnochrobactraceae fam. nov. within the order Rhizobiales of the class Alphaproteobacteria.</title>
        <authorList>
            <person name="Akter S."/>
            <person name="Shazib S.U.A."/>
            <person name="Shin M.K."/>
        </authorList>
    </citation>
    <scope>NUCLEOTIDE SEQUENCE [LARGE SCALE GENOMIC DNA]</scope>
    <source>
        <strain evidence="8 9">Sp-1</strain>
    </source>
</reference>
<comment type="similarity">
    <text evidence="1">Belongs to the ATP-dependent AMP-binding enzyme family.</text>
</comment>
<name>A0A6A7YB05_9HYPH</name>
<evidence type="ECO:0000259" key="7">
    <source>
        <dbReference type="Pfam" id="PF13193"/>
    </source>
</evidence>